<feature type="signal peptide" evidence="1">
    <location>
        <begin position="1"/>
        <end position="23"/>
    </location>
</feature>
<keyword evidence="1" id="KW-0732">Signal</keyword>
<keyword evidence="4" id="KW-1185">Reference proteome</keyword>
<dbReference type="SUPFAM" id="SSF51445">
    <property type="entry name" value="(Trans)glycosidases"/>
    <property type="match status" value="1"/>
</dbReference>
<dbReference type="InterPro" id="IPR006047">
    <property type="entry name" value="GH13_cat_dom"/>
</dbReference>
<dbReference type="PANTHER" id="PTHR10357:SF205">
    <property type="entry name" value="O-GLYCOSYL HYDROLASE FAMILY 13"/>
    <property type="match status" value="1"/>
</dbReference>
<dbReference type="Gene3D" id="2.60.40.1180">
    <property type="entry name" value="Golgi alpha-mannosidase II"/>
    <property type="match status" value="1"/>
</dbReference>
<evidence type="ECO:0000256" key="1">
    <source>
        <dbReference type="SAM" id="SignalP"/>
    </source>
</evidence>
<comment type="caution">
    <text evidence="3">The sequence shown here is derived from an EMBL/GenBank/DDBJ whole genome shotgun (WGS) entry which is preliminary data.</text>
</comment>
<dbReference type="Gene3D" id="3.20.20.80">
    <property type="entry name" value="Glycosidases"/>
    <property type="match status" value="2"/>
</dbReference>
<dbReference type="Pfam" id="PF00128">
    <property type="entry name" value="Alpha-amylase"/>
    <property type="match status" value="2"/>
</dbReference>
<evidence type="ECO:0000259" key="2">
    <source>
        <dbReference type="SMART" id="SM00642"/>
    </source>
</evidence>
<dbReference type="Proteomes" id="UP001501757">
    <property type="component" value="Unassembled WGS sequence"/>
</dbReference>
<reference evidence="3 4" key="1">
    <citation type="journal article" date="2019" name="Int. J. Syst. Evol. Microbiol.">
        <title>The Global Catalogue of Microorganisms (GCM) 10K type strain sequencing project: providing services to taxonomists for standard genome sequencing and annotation.</title>
        <authorList>
            <consortium name="The Broad Institute Genomics Platform"/>
            <consortium name="The Broad Institute Genome Sequencing Center for Infectious Disease"/>
            <person name="Wu L."/>
            <person name="Ma J."/>
        </authorList>
    </citation>
    <scope>NUCLEOTIDE SEQUENCE [LARGE SCALE GENOMIC DNA]</scope>
    <source>
        <strain evidence="3 4">JCM 13378</strain>
    </source>
</reference>
<organism evidence="3 4">
    <name type="scientific">Bowmanella denitrificans</name>
    <dbReference type="NCBI Taxonomy" id="366582"/>
    <lineage>
        <taxon>Bacteria</taxon>
        <taxon>Pseudomonadati</taxon>
        <taxon>Pseudomonadota</taxon>
        <taxon>Gammaproteobacteria</taxon>
        <taxon>Alteromonadales</taxon>
        <taxon>Alteromonadaceae</taxon>
        <taxon>Bowmanella</taxon>
    </lineage>
</organism>
<feature type="chain" id="PRO_5046807517" evidence="1">
    <location>
        <begin position="24"/>
        <end position="626"/>
    </location>
</feature>
<evidence type="ECO:0000313" key="4">
    <source>
        <dbReference type="Proteomes" id="UP001501757"/>
    </source>
</evidence>
<name>A0ABN0XDF4_9ALTE</name>
<evidence type="ECO:0000313" key="3">
    <source>
        <dbReference type="EMBL" id="GAA0361483.1"/>
    </source>
</evidence>
<dbReference type="InterPro" id="IPR013780">
    <property type="entry name" value="Glyco_hydro_b"/>
</dbReference>
<dbReference type="CDD" id="cd11349">
    <property type="entry name" value="AmyAc_3"/>
    <property type="match status" value="1"/>
</dbReference>
<dbReference type="EMBL" id="BAAAEI010000015">
    <property type="protein sequence ID" value="GAA0361483.1"/>
    <property type="molecule type" value="Genomic_DNA"/>
</dbReference>
<protein>
    <submittedName>
        <fullName evidence="3">Alpha-amylase family protein</fullName>
    </submittedName>
</protein>
<accession>A0ABN0XDF4</accession>
<dbReference type="PANTHER" id="PTHR10357">
    <property type="entry name" value="ALPHA-AMYLASE FAMILY MEMBER"/>
    <property type="match status" value="1"/>
</dbReference>
<gene>
    <name evidence="3" type="ORF">GCM10009092_27270</name>
</gene>
<dbReference type="PROSITE" id="PS51257">
    <property type="entry name" value="PROKAR_LIPOPROTEIN"/>
    <property type="match status" value="1"/>
</dbReference>
<dbReference type="SMART" id="SM00642">
    <property type="entry name" value="Aamy"/>
    <property type="match status" value="1"/>
</dbReference>
<feature type="domain" description="Glycosyl hydrolase family 13 catalytic" evidence="2">
    <location>
        <begin position="48"/>
        <end position="516"/>
    </location>
</feature>
<sequence>MIKTKLSLLSLALVLTGCGDNSAPEQAAMHKATPNTEVSAPERPVIYQMMTRLFGNKNTTNQPWGTLAQNGVGKFADINEAALTEIKALGANYVWYTGVPHHALVGDYSQYGISADDPDVVKGRAGSPYAVKDYYNVNPDLATDPAKRLAEFEALISRTHDAGLKVMMDIVPNHVARQYQSLSKPAGVRDFGADDDTHLEYARDNNFYYIPGQPFAVPHGVKPLGGEPHPLADGQFAENPAKWTGNGSRSARPDANDWYETVKINFGVRPDGSHDFASLPQEFADKSCDEHLAFWADKSVPDSWQKFRDIALYWTKKGVDGFRYDMAQMVPVEFWSYLNCSVKAANPDALLLSEIYIPEQYRNYIRLGKMDYLYDKVGTYDALRAVIEGKSGTEHLPQLFNNMADIHSHLLMFLENHDEQRIASPEFAGDPRKAMPAMVVSSLVAAGANLLYFGQEVGEPGAGDAGFGQASRTTIFDYWGVPAHQRWMNDGKFDGGQLSTQEKALRDFYTRLLNLAAHQPALRGEFADLHQANSQSPGYDNQLYSFARFSKEQALLVIANFDAQQGRQVQFTIPAGVIAAMGVANGQYPLAELLYQQAELELKVEKGIGHLSLQLAPLQSLVLQVR</sequence>
<dbReference type="InterPro" id="IPR017853">
    <property type="entry name" value="GH"/>
</dbReference>
<proteinExistence type="predicted"/>
<dbReference type="RefSeq" id="WP_343845631.1">
    <property type="nucleotide sequence ID" value="NZ_BAAAEI010000015.1"/>
</dbReference>